<reference evidence="2 3" key="1">
    <citation type="submission" date="2018-06" db="EMBL/GenBank/DDBJ databases">
        <title>Noncontiguous genome sequence of Ruminococcaceae bacterium ASD2818.</title>
        <authorList>
            <person name="Chaplin A.V."/>
            <person name="Sokolova S.R."/>
            <person name="Kochetkova T.O."/>
            <person name="Goltsov A.Y."/>
            <person name="Trofimov D.Y."/>
            <person name="Efimov B.A."/>
        </authorList>
    </citation>
    <scope>NUCLEOTIDE SEQUENCE [LARGE SCALE GENOMIC DNA]</scope>
    <source>
        <strain evidence="2 3">ASD2818</strain>
    </source>
</reference>
<dbReference type="GO" id="GO:0008168">
    <property type="term" value="F:methyltransferase activity"/>
    <property type="evidence" value="ECO:0007669"/>
    <property type="project" value="UniProtKB-KW"/>
</dbReference>
<dbReference type="PANTHER" id="PTHR47099:SF1">
    <property type="entry name" value="METHYLCOBAMIDE:COM METHYLTRANSFERASE MTBA"/>
    <property type="match status" value="1"/>
</dbReference>
<dbReference type="PANTHER" id="PTHR47099">
    <property type="entry name" value="METHYLCOBAMIDE:COM METHYLTRANSFERASE MTBA"/>
    <property type="match status" value="1"/>
</dbReference>
<name>A0A328UJY1_9FIRM</name>
<accession>A0A328UJY1</accession>
<dbReference type="CDD" id="cd03465">
    <property type="entry name" value="URO-D_like"/>
    <property type="match status" value="1"/>
</dbReference>
<dbReference type="InterPro" id="IPR038071">
    <property type="entry name" value="UROD/MetE-like_sf"/>
</dbReference>
<feature type="domain" description="Uroporphyrinogen decarboxylase (URO-D)" evidence="1">
    <location>
        <begin position="31"/>
        <end position="331"/>
    </location>
</feature>
<dbReference type="Pfam" id="PF01208">
    <property type="entry name" value="URO-D"/>
    <property type="match status" value="1"/>
</dbReference>
<dbReference type="GO" id="GO:0006779">
    <property type="term" value="P:porphyrin-containing compound biosynthetic process"/>
    <property type="evidence" value="ECO:0007669"/>
    <property type="project" value="InterPro"/>
</dbReference>
<protein>
    <submittedName>
        <fullName evidence="2">Methyltransferase</fullName>
    </submittedName>
</protein>
<evidence type="ECO:0000259" key="1">
    <source>
        <dbReference type="Pfam" id="PF01208"/>
    </source>
</evidence>
<dbReference type="GO" id="GO:0004853">
    <property type="term" value="F:uroporphyrinogen decarboxylase activity"/>
    <property type="evidence" value="ECO:0007669"/>
    <property type="project" value="InterPro"/>
</dbReference>
<dbReference type="Proteomes" id="UP000249377">
    <property type="component" value="Unassembled WGS sequence"/>
</dbReference>
<evidence type="ECO:0000313" key="2">
    <source>
        <dbReference type="EMBL" id="RAQ30490.1"/>
    </source>
</evidence>
<comment type="caution">
    <text evidence="2">The sequence shown here is derived from an EMBL/GenBank/DDBJ whole genome shotgun (WGS) entry which is preliminary data.</text>
</comment>
<dbReference type="RefSeq" id="WP_112331687.1">
    <property type="nucleotide sequence ID" value="NZ_JADPHD010000001.1"/>
</dbReference>
<keyword evidence="2" id="KW-0489">Methyltransferase</keyword>
<proteinExistence type="predicted"/>
<dbReference type="AlphaFoldDB" id="A0A328UJY1"/>
<gene>
    <name evidence="2" type="ORF">DPQ25_03035</name>
</gene>
<sequence length="335" mass="36437">MNTRAWLEDLKKAEHKKAMPVLSFPTISLLGITVKDLISDSDLQAEGMKRVADRVDSAASVSMMDLSVEAEAFGAEIRVSDDEVPTVIGTLIHDEDEAKALAVPQVGAGRTGLYIEAIEKACKLITDRPVFAGVIGPFSLAGRLMDVTEALINCYTEPDMVHILMEKATKFLIEYIKAYKTTGAGGVVMAEPLTGLLSPDMAAEFSEPYVKQIVDAVQDDNFLVIYHNCGNNTILMIDSILRTGSAAYHFGNAIDMKEMLEHVPADIVTMGNVDPALQFRNGTPESIKAETKRIMSECCGHSNFVISSGCDIPPASSWENIDAFFEAVKEFYGEA</sequence>
<organism evidence="2 3">
    <name type="scientific">Hydrogeniiclostridium mannosilyticum</name>
    <dbReference type="NCBI Taxonomy" id="2764322"/>
    <lineage>
        <taxon>Bacteria</taxon>
        <taxon>Bacillati</taxon>
        <taxon>Bacillota</taxon>
        <taxon>Clostridia</taxon>
        <taxon>Eubacteriales</taxon>
        <taxon>Acutalibacteraceae</taxon>
        <taxon>Hydrogeniiclostridium</taxon>
    </lineage>
</organism>
<dbReference type="InterPro" id="IPR052024">
    <property type="entry name" value="Methanogen_methyltrans"/>
</dbReference>
<dbReference type="GO" id="GO:0032259">
    <property type="term" value="P:methylation"/>
    <property type="evidence" value="ECO:0007669"/>
    <property type="project" value="UniProtKB-KW"/>
</dbReference>
<evidence type="ECO:0000313" key="3">
    <source>
        <dbReference type="Proteomes" id="UP000249377"/>
    </source>
</evidence>
<keyword evidence="3" id="KW-1185">Reference proteome</keyword>
<dbReference type="EMBL" id="QLYR01000001">
    <property type="protein sequence ID" value="RAQ30490.1"/>
    <property type="molecule type" value="Genomic_DNA"/>
</dbReference>
<dbReference type="Gene3D" id="3.20.20.210">
    <property type="match status" value="1"/>
</dbReference>
<dbReference type="SUPFAM" id="SSF51726">
    <property type="entry name" value="UROD/MetE-like"/>
    <property type="match status" value="1"/>
</dbReference>
<dbReference type="InterPro" id="IPR000257">
    <property type="entry name" value="Uroporphyrinogen_deCOase"/>
</dbReference>
<keyword evidence="2" id="KW-0808">Transferase</keyword>